<dbReference type="RefSeq" id="WP_090865951.1">
    <property type="nucleotide sequence ID" value="NZ_FOHE01000001.1"/>
</dbReference>
<proteinExistence type="predicted"/>
<dbReference type="EMBL" id="FOHE01000001">
    <property type="protein sequence ID" value="SES64450.1"/>
    <property type="molecule type" value="Genomic_DNA"/>
</dbReference>
<dbReference type="Proteomes" id="UP000198618">
    <property type="component" value="Unassembled WGS sequence"/>
</dbReference>
<dbReference type="PANTHER" id="PTHR43798:SF6">
    <property type="entry name" value="HYDROLASE, PUTATIVE (AFU_ORTHOLOGUE AFUA_4G13070)-RELATED"/>
    <property type="match status" value="1"/>
</dbReference>
<dbReference type="OrthoDB" id="6191536at2"/>
<reference evidence="2 3" key="1">
    <citation type="submission" date="2016-10" db="EMBL/GenBank/DDBJ databases">
        <authorList>
            <person name="de Groot N.N."/>
        </authorList>
    </citation>
    <scope>NUCLEOTIDE SEQUENCE [LARGE SCALE GENOMIC DNA]</scope>
    <source>
        <strain evidence="2 3">IBRC-M 10780</strain>
    </source>
</reference>
<dbReference type="SUPFAM" id="SSF53474">
    <property type="entry name" value="alpha/beta-Hydrolases"/>
    <property type="match status" value="1"/>
</dbReference>
<dbReference type="InterPro" id="IPR000073">
    <property type="entry name" value="AB_hydrolase_1"/>
</dbReference>
<dbReference type="Gene3D" id="3.40.50.1820">
    <property type="entry name" value="alpha/beta hydrolase"/>
    <property type="match status" value="1"/>
</dbReference>
<evidence type="ECO:0000259" key="1">
    <source>
        <dbReference type="Pfam" id="PF12697"/>
    </source>
</evidence>
<name>A0A1H9Y6K2_9BACI</name>
<dbReference type="Pfam" id="PF12697">
    <property type="entry name" value="Abhydrolase_6"/>
    <property type="match status" value="1"/>
</dbReference>
<dbReference type="InterPro" id="IPR029058">
    <property type="entry name" value="AB_hydrolase_fold"/>
</dbReference>
<dbReference type="InterPro" id="IPR050266">
    <property type="entry name" value="AB_hydrolase_sf"/>
</dbReference>
<dbReference type="PANTHER" id="PTHR43798">
    <property type="entry name" value="MONOACYLGLYCEROL LIPASE"/>
    <property type="match status" value="1"/>
</dbReference>
<protein>
    <submittedName>
        <fullName evidence="2">Pimeloyl-ACP methyl ester carboxylesterase</fullName>
    </submittedName>
</protein>
<evidence type="ECO:0000313" key="3">
    <source>
        <dbReference type="Proteomes" id="UP000198618"/>
    </source>
</evidence>
<organism evidence="2 3">
    <name type="scientific">Oceanobacillus limi</name>
    <dbReference type="NCBI Taxonomy" id="930131"/>
    <lineage>
        <taxon>Bacteria</taxon>
        <taxon>Bacillati</taxon>
        <taxon>Bacillota</taxon>
        <taxon>Bacilli</taxon>
        <taxon>Bacillales</taxon>
        <taxon>Bacillaceae</taxon>
        <taxon>Oceanobacillus</taxon>
    </lineage>
</organism>
<dbReference type="STRING" id="930131.SAMN05216389_101223"/>
<evidence type="ECO:0000313" key="2">
    <source>
        <dbReference type="EMBL" id="SES64450.1"/>
    </source>
</evidence>
<feature type="domain" description="AB hydrolase-1" evidence="1">
    <location>
        <begin position="23"/>
        <end position="258"/>
    </location>
</feature>
<gene>
    <name evidence="2" type="ORF">SAMN05216389_101223</name>
</gene>
<sequence length="278" mass="32231">MPYCEVSKAKIYYEVIGEGTPMIMVHGFGLDHRIMKGCMEPIFQQRSDIQRIYFDLPGMGKTKDYDRIHHADDMLEAVLEFIHSIIPNQSFLLAGESYGGYLARGVMVKQKEKVAGLALLCPVIKPKKQERVLPPHTILYKDESLLSRLSQMEKEKYLSENVVLNEKNWHRYKNEVYVGFQKANQDFLTRIEKNYGLTFSVDEGFYDKPVVFIVGKQDSVVGYKDAFHILDHYPLGTYAVLDRAGHYLQIEQDELFVKLINEWLDRIETETSKFSNSK</sequence>
<accession>A0A1H9Y6K2</accession>
<keyword evidence="3" id="KW-1185">Reference proteome</keyword>
<dbReference type="AlphaFoldDB" id="A0A1H9Y6K2"/>